<feature type="compositionally biased region" description="Polar residues" evidence="2">
    <location>
        <begin position="1274"/>
        <end position="1285"/>
    </location>
</feature>
<feature type="region of interest" description="Disordered" evidence="2">
    <location>
        <begin position="732"/>
        <end position="798"/>
    </location>
</feature>
<dbReference type="PANTHER" id="PTHR23086:SF8">
    <property type="entry name" value="PHOSPHATIDYLINOSITOL 5-PHOSPHATE 4-KINASE, ISOFORM A"/>
    <property type="match status" value="1"/>
</dbReference>
<feature type="compositionally biased region" description="Basic and acidic residues" evidence="2">
    <location>
        <begin position="653"/>
        <end position="693"/>
    </location>
</feature>
<feature type="region of interest" description="Disordered" evidence="2">
    <location>
        <begin position="1820"/>
        <end position="1869"/>
    </location>
</feature>
<feature type="region of interest" description="Disordered" evidence="2">
    <location>
        <begin position="2031"/>
        <end position="2153"/>
    </location>
</feature>
<feature type="region of interest" description="Disordered" evidence="2">
    <location>
        <begin position="640"/>
        <end position="712"/>
    </location>
</feature>
<dbReference type="SUPFAM" id="SSF56104">
    <property type="entry name" value="SAICAR synthase-like"/>
    <property type="match status" value="3"/>
</dbReference>
<sequence>MAAVESASRQPQPSIRLSMDRNGVAVDAGYFQEASDDFHRGHEADYDSPGASSVTKHLSGGNRTASRKTDGTFLEGHDTQTPKPSPDERKEDASEQDQKPSEHGDKPNTGEDPKGDDQNGCVCQDVTPNIGDSCADVNGEESKGNRSVRRVIRISSDHRQTRNKVCSALGNGRRTDSRANASESGNSPPSSHARGKVPCCGKRRGSGGRESLLSFCLPRSRASAPGAAGEKVAGFYVKDVGEVLKFLQGKASKCFGVTESGEPTFLLREPPQKTLLWALSDPLVLLSFYLHLEEIRIGRILTALGYKSPSETVLKASPFGFVSGDQLLLLDVLHSLFYSWKFIPKPRRLEFTHRLVDPCLLVLQPAGLISPALLPPNLSLSGASAAGDTNKHLFLSSYHRYLHNFESSNLSSEPGLLDRDPAGDAGDKGTAGLSVIDENCEASPARKALEKSARDREQTGRPEGDMKSDGQSLAGGAAGRRERGREEERPSGLVCHRRDGATRRQVEEVAKCSASIKVLLTGSDGREMEAARIVFLRTCMGLLVQQLLPPWTDFVARILPDILRDIHDPNVIVQNVVMDKLWRLRGELETATGLPCGFASSSRACTHADGVILHSRSEVDSREASCHRVRDVSTLPSCSRLSADSLSSLPPSADRREKEDFRSKRFTTDRDEKESRKGTRDDRRDKRETREGEAPASVLKGAASHPSGRSEGCDVAAFCSRNESRKRMHVSLVRPMSSSVSVSSASRASTTSTLQRADEADRAAGDKTRSNAERSCSSLSGPHTLGTTRFQEQTSFNVSNRNDTLKNMLSTSSASSASSASASSSSASSSSASSSVSASASRRDLSRPTAISPSGFFSSPTGVSPSGRRGPSPSRASLPHLCSSPTRLSPVGQAAEALEDFALTNLSSKAASSRANIPIGLRLVKRNAITQNVLPRSRGNRDEGGTPDVGGNAVREDSPFYALTFAMMLGLQMSGELSACLVMLRHKLGSSVDLEFLLDEPLLLPVRQFHFCCYPQLPRPFFCVFEDLAPDTFECARELAGVTEQDYRSSMCRTDFSFIEFESNSKSGQFFLFSHDGKYLIKTIGLREVKQMLKILPAYVDHLLSNPNSLLTRLFGLHRVEIYKRYNLEDEDMQSETNWGLGGIAHGLGEASARSGVQLSEREREGPSRLCPGEESPAHAETLPVGGEAREAFGSEARTAGRGCREATTDSSAGHCESSPRSRRTSAGGAEFHEEEAAAPTAGRAERDAKKVEKGSLRHLRNTVRTSLRPVPSEQANGEQSSSGYAFTIPRSVRYRPREEQPTGEDLRSRSPPKKGRSADQEKGGWHPAGTEGGGGEDPGDEKTKAKSDSDGLRGRLPFGKGAKKKSDSHKALRHAKSGTYAVRDDAKKQSVTCAYFAVIGTAFDPYLGLHEAYDLKGSTVSRRAKPHDRVKKDVDWLEANRHLNMRDEEAQTILRAHRLDCEFLETISVFDYSLLVGVHRCKQSILSPSGSEAVSGIDAQGMTTPLSATRTSLGPLRQYTKMQQRSVSLSGPSPSILSEHSSQPLASEPVSITPLTSAIPRDRLAGGETADSAVSQNPATNAPSAVHLSMALASPFSSADGLQRSEDSEEEDLVNDAGDDTSRHPEVEEEELLFSDAGKDGRPQPVAHLASCLTSRESHPAPLPSSASVSSGLRSAASLLDTRPCCLQEAASHGADPPASLYSSRLGTSTSALAEKGGVEREDDRDADASAELARSLQQRQAAEATSSSCSTPRCYCAHVSMPCPPPAPGGTRRVTMRCLASGESGDAFRTDADGEFERERKAKDGETLTEIDTVMSLSQPASWPEVDSSGRAQKGDAEEELGLATQADGKHRERHRAPSPATSSLPHTSTAYTFLEKSWMGTAFMSPPSPDSGFGVKVMNADMTEIYYLGIIDFLTPYDWRRYGHTVYKRLKSSAKCEFGEISPVPPAYYSRRQQAFLRDHVVHAVDRGGGGEAPTALESMNLRMPRRRLIRLLKSREREFKEKSAFEKPNAALDEAVGIVEAGGLCDAGRESDWSARPPPRKKGKERRQKQRRKKREKRNKDAACTGESQASEQTKPKDLPRDTTQDGQTQSALPHEEGVQVTTAEPAGNREQRRSTFYGLYKFVKPQEDDGPEEGKARRETSPCGAPRT</sequence>
<name>A0A0F7VEE6_TOXGV</name>
<evidence type="ECO:0000256" key="1">
    <source>
        <dbReference type="PROSITE-ProRule" id="PRU00781"/>
    </source>
</evidence>
<accession>A0A0F7VEE6</accession>
<feature type="compositionally biased region" description="Basic and acidic residues" evidence="2">
    <location>
        <begin position="756"/>
        <end position="772"/>
    </location>
</feature>
<feature type="compositionally biased region" description="Basic and acidic residues" evidence="2">
    <location>
        <begin position="2078"/>
        <end position="2088"/>
    </location>
</feature>
<feature type="region of interest" description="Disordered" evidence="2">
    <location>
        <begin position="1"/>
        <end position="22"/>
    </location>
</feature>
<dbReference type="Pfam" id="PF01504">
    <property type="entry name" value="PIP5K"/>
    <property type="match status" value="3"/>
</dbReference>
<dbReference type="InterPro" id="IPR023610">
    <property type="entry name" value="PInositol-4/5-P-5/4-kinase"/>
</dbReference>
<dbReference type="PANTHER" id="PTHR23086">
    <property type="entry name" value="PHOSPHATIDYLINOSITOL-4-PHOSPHATE 5-KINASE"/>
    <property type="match status" value="1"/>
</dbReference>
<feature type="compositionally biased region" description="Basic and acidic residues" evidence="2">
    <location>
        <begin position="1244"/>
        <end position="1256"/>
    </location>
</feature>
<feature type="compositionally biased region" description="Low complexity" evidence="2">
    <location>
        <begin position="737"/>
        <end position="753"/>
    </location>
</feature>
<dbReference type="SMART" id="SM00330">
    <property type="entry name" value="PIPKc"/>
    <property type="match status" value="1"/>
</dbReference>
<dbReference type="GO" id="GO:0046854">
    <property type="term" value="P:phosphatidylinositol phosphate biosynthetic process"/>
    <property type="evidence" value="ECO:0007669"/>
    <property type="project" value="TreeGrafter"/>
</dbReference>
<protein>
    <submittedName>
        <fullName evidence="4">Phosphatidylinositol-4-phosphate 5-Kinase,putative</fullName>
    </submittedName>
</protein>
<feature type="compositionally biased region" description="Basic and acidic residues" evidence="2">
    <location>
        <begin position="67"/>
        <end position="117"/>
    </location>
</feature>
<feature type="compositionally biased region" description="Low complexity" evidence="2">
    <location>
        <begin position="815"/>
        <end position="840"/>
    </location>
</feature>
<evidence type="ECO:0000259" key="3">
    <source>
        <dbReference type="PROSITE" id="PS51455"/>
    </source>
</evidence>
<reference evidence="4" key="1">
    <citation type="journal article" date="2015" name="PLoS ONE">
        <title>Comprehensive Evaluation of Toxoplasma gondii VEG and Neospora caninum LIV Genomes with Tachyzoite Stage Transcriptome and Proteome Defines Novel Transcript Features.</title>
        <authorList>
            <person name="Ramaprasad A."/>
            <person name="Mourier T."/>
            <person name="Naeem R."/>
            <person name="Malas T.B."/>
            <person name="Moussa E."/>
            <person name="Panigrahi A."/>
            <person name="Vermont S.J."/>
            <person name="Otto T.D."/>
            <person name="Wastling J."/>
            <person name="Pain A."/>
        </authorList>
    </citation>
    <scope>NUCLEOTIDE SEQUENCE</scope>
    <source>
        <strain evidence="4">VEG</strain>
    </source>
</reference>
<dbReference type="InterPro" id="IPR027483">
    <property type="entry name" value="PInositol-4-P-4/5-kinase_C_sf"/>
</dbReference>
<feature type="compositionally biased region" description="Basic residues" evidence="2">
    <location>
        <begin position="2042"/>
        <end position="2061"/>
    </location>
</feature>
<gene>
    <name evidence="4" type="ORF">BN1205_006170</name>
</gene>
<feature type="domain" description="PIPK" evidence="3">
    <location>
        <begin position="1217"/>
        <end position="1964"/>
    </location>
</feature>
<organism evidence="4">
    <name type="scientific">Toxoplasma gondii (strain ATCC 50861 / VEG)</name>
    <dbReference type="NCBI Taxonomy" id="432359"/>
    <lineage>
        <taxon>Eukaryota</taxon>
        <taxon>Sar</taxon>
        <taxon>Alveolata</taxon>
        <taxon>Apicomplexa</taxon>
        <taxon>Conoidasida</taxon>
        <taxon>Coccidia</taxon>
        <taxon>Eucoccidiorida</taxon>
        <taxon>Eimeriorina</taxon>
        <taxon>Sarcocystidae</taxon>
        <taxon>Toxoplasma</taxon>
    </lineage>
</organism>
<feature type="compositionally biased region" description="Low complexity" evidence="2">
    <location>
        <begin position="858"/>
        <end position="879"/>
    </location>
</feature>
<keyword evidence="1" id="KW-0808">Transferase</keyword>
<dbReference type="InterPro" id="IPR027484">
    <property type="entry name" value="PInositol-4-P-5-kinase_N"/>
</dbReference>
<feature type="region of interest" description="Disordered" evidence="2">
    <location>
        <begin position="409"/>
        <end position="499"/>
    </location>
</feature>
<feature type="region of interest" description="Disordered" evidence="2">
    <location>
        <begin position="1598"/>
        <end position="1646"/>
    </location>
</feature>
<evidence type="ECO:0000256" key="2">
    <source>
        <dbReference type="SAM" id="MobiDB-lite"/>
    </source>
</evidence>
<feature type="compositionally biased region" description="Basic and acidic residues" evidence="2">
    <location>
        <begin position="1341"/>
        <end position="1354"/>
    </location>
</feature>
<feature type="compositionally biased region" description="Polar residues" evidence="2">
    <location>
        <begin position="50"/>
        <end position="64"/>
    </location>
</feature>
<dbReference type="GO" id="GO:0016308">
    <property type="term" value="F:1-phosphatidylinositol-4-phosphate 5-kinase activity"/>
    <property type="evidence" value="ECO:0007669"/>
    <property type="project" value="TreeGrafter"/>
</dbReference>
<feature type="compositionally biased region" description="Polar residues" evidence="2">
    <location>
        <begin position="178"/>
        <end position="190"/>
    </location>
</feature>
<feature type="compositionally biased region" description="Polar residues" evidence="2">
    <location>
        <begin position="773"/>
        <end position="798"/>
    </location>
</feature>
<evidence type="ECO:0000313" key="4">
    <source>
        <dbReference type="EMBL" id="CEL78291.1"/>
    </source>
</evidence>
<feature type="region of interest" description="Disordered" evidence="2">
    <location>
        <begin position="40"/>
        <end position="205"/>
    </location>
</feature>
<feature type="region of interest" description="Disordered" evidence="2">
    <location>
        <begin position="1523"/>
        <end position="1555"/>
    </location>
</feature>
<feature type="compositionally biased region" description="Polar residues" evidence="2">
    <location>
        <begin position="1523"/>
        <end position="1546"/>
    </location>
</feature>
<feature type="region of interest" description="Disordered" evidence="2">
    <location>
        <begin position="815"/>
        <end position="885"/>
    </location>
</feature>
<feature type="compositionally biased region" description="Basic and acidic residues" evidence="2">
    <location>
        <begin position="479"/>
        <end position="499"/>
    </location>
</feature>
<keyword evidence="1" id="KW-0067">ATP-binding</keyword>
<feature type="compositionally biased region" description="Acidic residues" evidence="2">
    <location>
        <begin position="1608"/>
        <end position="1620"/>
    </location>
</feature>
<dbReference type="InterPro" id="IPR002498">
    <property type="entry name" value="PInositol-4-P-4/5-kinase_core"/>
</dbReference>
<dbReference type="GO" id="GO:0005886">
    <property type="term" value="C:plasma membrane"/>
    <property type="evidence" value="ECO:0007669"/>
    <property type="project" value="TreeGrafter"/>
</dbReference>
<proteinExistence type="predicted"/>
<keyword evidence="1" id="KW-0547">Nucleotide-binding</keyword>
<dbReference type="Gene3D" id="3.30.810.10">
    <property type="entry name" value="2-Layer Sandwich"/>
    <property type="match status" value="2"/>
</dbReference>
<feature type="compositionally biased region" description="Low complexity" evidence="2">
    <location>
        <begin position="640"/>
        <end position="652"/>
    </location>
</feature>
<feature type="compositionally biased region" description="Basic and acidic residues" evidence="2">
    <location>
        <begin position="1296"/>
        <end position="1309"/>
    </location>
</feature>
<dbReference type="PROSITE" id="PS51455">
    <property type="entry name" value="PIPK"/>
    <property type="match status" value="1"/>
</dbReference>
<keyword evidence="1 4" id="KW-0418">Kinase</keyword>
<dbReference type="EMBL" id="LN714502">
    <property type="protein sequence ID" value="CEL78291.1"/>
    <property type="molecule type" value="Genomic_DNA"/>
</dbReference>
<feature type="compositionally biased region" description="Basic and acidic residues" evidence="2">
    <location>
        <begin position="447"/>
        <end position="468"/>
    </location>
</feature>
<dbReference type="Gene3D" id="3.30.800.10">
    <property type="entry name" value="Phosphatidylinositol Phosphate Kinase II Beta"/>
    <property type="match status" value="1"/>
</dbReference>
<dbReference type="GO" id="GO:0005524">
    <property type="term" value="F:ATP binding"/>
    <property type="evidence" value="ECO:0007669"/>
    <property type="project" value="UniProtKB-UniRule"/>
</dbReference>
<feature type="compositionally biased region" description="Basic and acidic residues" evidence="2">
    <location>
        <begin position="416"/>
        <end position="427"/>
    </location>
</feature>
<feature type="compositionally biased region" description="Basic and acidic residues" evidence="2">
    <location>
        <begin position="2129"/>
        <end position="2145"/>
    </location>
</feature>
<feature type="region of interest" description="Disordered" evidence="2">
    <location>
        <begin position="1152"/>
        <end position="1377"/>
    </location>
</feature>